<dbReference type="WBParaSite" id="nRc.2.0.1.t47921-RA">
    <property type="protein sequence ID" value="nRc.2.0.1.t47921-RA"/>
    <property type="gene ID" value="nRc.2.0.1.g47921"/>
</dbReference>
<dbReference type="Proteomes" id="UP000887565">
    <property type="component" value="Unplaced"/>
</dbReference>
<feature type="region of interest" description="Disordered" evidence="4">
    <location>
        <begin position="780"/>
        <end position="813"/>
    </location>
</feature>
<dbReference type="PANTHER" id="PTHR23351:SF24">
    <property type="entry name" value="ACTIVATING TRANSCRIPTION FACTOR 3-RELATED"/>
    <property type="match status" value="1"/>
</dbReference>
<feature type="compositionally biased region" description="Polar residues" evidence="4">
    <location>
        <begin position="790"/>
        <end position="802"/>
    </location>
</feature>
<evidence type="ECO:0000256" key="4">
    <source>
        <dbReference type="SAM" id="MobiDB-lite"/>
    </source>
</evidence>
<dbReference type="GO" id="GO:0005634">
    <property type="term" value="C:nucleus"/>
    <property type="evidence" value="ECO:0007669"/>
    <property type="project" value="TreeGrafter"/>
</dbReference>
<feature type="region of interest" description="Disordered" evidence="4">
    <location>
        <begin position="123"/>
        <end position="156"/>
    </location>
</feature>
<dbReference type="SMART" id="SM00338">
    <property type="entry name" value="BRLZ"/>
    <property type="match status" value="1"/>
</dbReference>
<evidence type="ECO:0000256" key="3">
    <source>
        <dbReference type="ARBA" id="ARBA00023163"/>
    </source>
</evidence>
<keyword evidence="2" id="KW-0238">DNA-binding</keyword>
<keyword evidence="1" id="KW-0805">Transcription regulation</keyword>
<dbReference type="GO" id="GO:0000981">
    <property type="term" value="F:DNA-binding transcription factor activity, RNA polymerase II-specific"/>
    <property type="evidence" value="ECO:0007669"/>
    <property type="project" value="TreeGrafter"/>
</dbReference>
<dbReference type="InterPro" id="IPR046347">
    <property type="entry name" value="bZIP_sf"/>
</dbReference>
<dbReference type="GO" id="GO:0000978">
    <property type="term" value="F:RNA polymerase II cis-regulatory region sequence-specific DNA binding"/>
    <property type="evidence" value="ECO:0007669"/>
    <property type="project" value="TreeGrafter"/>
</dbReference>
<evidence type="ECO:0000256" key="2">
    <source>
        <dbReference type="ARBA" id="ARBA00023125"/>
    </source>
</evidence>
<proteinExistence type="predicted"/>
<dbReference type="Gene3D" id="1.20.5.170">
    <property type="match status" value="1"/>
</dbReference>
<name>A0A915LDL6_ROMCU</name>
<dbReference type="PROSITE" id="PS00036">
    <property type="entry name" value="BZIP_BASIC"/>
    <property type="match status" value="1"/>
</dbReference>
<evidence type="ECO:0000313" key="7">
    <source>
        <dbReference type="WBParaSite" id="nRc.2.0.1.t47921-RA"/>
    </source>
</evidence>
<accession>A0A915LDL6</accession>
<feature type="compositionally biased region" description="Polar residues" evidence="4">
    <location>
        <begin position="242"/>
        <end position="261"/>
    </location>
</feature>
<dbReference type="SUPFAM" id="SSF57959">
    <property type="entry name" value="Leucine zipper domain"/>
    <property type="match status" value="1"/>
</dbReference>
<dbReference type="AlphaFoldDB" id="A0A915LDL6"/>
<dbReference type="InterPro" id="IPR000837">
    <property type="entry name" value="AP-1"/>
</dbReference>
<evidence type="ECO:0000256" key="1">
    <source>
        <dbReference type="ARBA" id="ARBA00023015"/>
    </source>
</evidence>
<feature type="domain" description="BZIP" evidence="5">
    <location>
        <begin position="158"/>
        <end position="172"/>
    </location>
</feature>
<organism evidence="6 7">
    <name type="scientific">Romanomermis culicivorax</name>
    <name type="common">Nematode worm</name>
    <dbReference type="NCBI Taxonomy" id="13658"/>
    <lineage>
        <taxon>Eukaryota</taxon>
        <taxon>Metazoa</taxon>
        <taxon>Ecdysozoa</taxon>
        <taxon>Nematoda</taxon>
        <taxon>Enoplea</taxon>
        <taxon>Dorylaimia</taxon>
        <taxon>Mermithida</taxon>
        <taxon>Mermithoidea</taxon>
        <taxon>Mermithidae</taxon>
        <taxon>Romanomermis</taxon>
    </lineage>
</organism>
<feature type="region of interest" description="Disordered" evidence="4">
    <location>
        <begin position="232"/>
        <end position="268"/>
    </location>
</feature>
<keyword evidence="6" id="KW-1185">Reference proteome</keyword>
<evidence type="ECO:0000259" key="5">
    <source>
        <dbReference type="PROSITE" id="PS00036"/>
    </source>
</evidence>
<evidence type="ECO:0000313" key="6">
    <source>
        <dbReference type="Proteomes" id="UP000887565"/>
    </source>
</evidence>
<feature type="compositionally biased region" description="Basic and acidic residues" evidence="4">
    <location>
        <begin position="803"/>
        <end position="813"/>
    </location>
</feature>
<reference evidence="7" key="1">
    <citation type="submission" date="2022-11" db="UniProtKB">
        <authorList>
            <consortium name="WormBaseParasite"/>
        </authorList>
    </citation>
    <scope>IDENTIFICATION</scope>
</reference>
<dbReference type="InterPro" id="IPR004827">
    <property type="entry name" value="bZIP"/>
</dbReference>
<sequence>MTNRHVNYGQMPFYHPSTDFISNLPSTLDQVQDSPCLNKFSYSSLNTNVNYDVDRRSNEYILYNNCYFNQTVCTPNVAPTKGDFQSVDAQSIRKETLSNFNENRNVINDNFISFCASRSEILPNRMVSHQPKKRSGGRKPREEETQLPPEEEERRRLRRLRNKEAAARCRKKRLDQMTTLEMAQMTRSKGKVKELTEQQRAMEDELEQLAHDKDQLDFILRAHEPICHMRTGASGIAGHRPPSTTNEGRNSPRSGQSSAGSTPFDAEQLNAGTADGKMRTSSKNCDPILASITNSGLSAITKESDGSSMPKRPSTLPLSTAAEAISLTSSLFSSVSKRLKISKRSTNPVFSEHYWLETDIHAAGSSCTDSSTCMPLQTPSTYDPLNAPTGFTPLSQTSGVSTFLAPFLCHNSASSSPPVNTSNSKLSDSIPPFVRKRSKDIRTNRNLKASGFICSSNDSLNQELSDQEMDNKNIIYNQQNAIRYQMHDASIVAPEASSALQCILSPQMSKRLAHIAPVMPMPLYKMQHQRNHLISDSDAGPNLSQLGSAQDMYQQQQQPLYLPHHPSMYACQHDLTPSQACYCPSASSQAVYPGSHGYHHAFIQQQQLMRHPPPQRPLSAYTETTSFYTQQHQYPPPYPPPSIPYSMIPPPSSQSLYSSGPIIYPRQLPQAPLQVYSQQELASIRQVQAQYSPYVAEASAAQHSPRSFSMVPAPVRHRSSDGSTFNSPIALDLYNDEQKKEAQQQLQMQNFQTKNNAAFSTGLKTANEIQIVSKMSVPQKTVPAPLDEPQISSDAQTCGSNNLDEKNAELEDQKKTESILLENQDSDQLSSESPRNLASAGNRYHCGAKMELEHGRTPLFGQCPVWWGENNKEADDIESLSPTIPSPLQATSHFSANEKNLKTEVLSKAGNSPRLRRENIRMDIPFNEPYDKEVEKIDKRSALNCIHVPEIGEPVGVSRDLFGFGRGRSGPGALAFTIDFTSSDTALKKRNSTGRADQNKAETQWKLQSAERLKQNFLRRSIRKGSTDHDVTKSILPDKIMELKR</sequence>
<protein>
    <submittedName>
        <fullName evidence="7">BZIP domain-containing protein</fullName>
    </submittedName>
</protein>
<dbReference type="PANTHER" id="PTHR23351">
    <property type="entry name" value="FOS TRANSCRIPTION FACTOR-RELATED"/>
    <property type="match status" value="1"/>
</dbReference>
<keyword evidence="3" id="KW-0804">Transcription</keyword>